<evidence type="ECO:0000259" key="7">
    <source>
        <dbReference type="Pfam" id="PF03755"/>
    </source>
</evidence>
<dbReference type="GO" id="GO:0016787">
    <property type="term" value="F:hydrolase activity"/>
    <property type="evidence" value="ECO:0007669"/>
    <property type="project" value="UniProtKB-KW"/>
</dbReference>
<dbReference type="EMBL" id="AP025314">
    <property type="protein sequence ID" value="BDD11301.1"/>
    <property type="molecule type" value="Genomic_DNA"/>
</dbReference>
<evidence type="ECO:0000256" key="1">
    <source>
        <dbReference type="ARBA" id="ARBA00001968"/>
    </source>
</evidence>
<feature type="domain" description="Endoribonuclease YicC-like C-terminal" evidence="8">
    <location>
        <begin position="171"/>
        <end position="286"/>
    </location>
</feature>
<dbReference type="InterPro" id="IPR013551">
    <property type="entry name" value="YicC-like_C"/>
</dbReference>
<dbReference type="NCBIfam" id="TIGR00255">
    <property type="entry name" value="YicC/YloC family endoribonuclease"/>
    <property type="match status" value="1"/>
</dbReference>
<organism evidence="9 10">
    <name type="scientific">Fulvitalea axinellae</name>
    <dbReference type="NCBI Taxonomy" id="1182444"/>
    <lineage>
        <taxon>Bacteria</taxon>
        <taxon>Pseudomonadati</taxon>
        <taxon>Bacteroidota</taxon>
        <taxon>Cytophagia</taxon>
        <taxon>Cytophagales</taxon>
        <taxon>Persicobacteraceae</taxon>
        <taxon>Fulvitalea</taxon>
    </lineage>
</organism>
<name>A0AAU9CGL2_9BACT</name>
<evidence type="ECO:0000256" key="4">
    <source>
        <dbReference type="ARBA" id="ARBA00022801"/>
    </source>
</evidence>
<keyword evidence="3" id="KW-0255">Endonuclease</keyword>
<keyword evidence="6" id="KW-0175">Coiled coil</keyword>
<accession>A0AAU9CGL2</accession>
<dbReference type="PANTHER" id="PTHR30636:SF3">
    <property type="entry name" value="UPF0701 PROTEIN YICC"/>
    <property type="match status" value="1"/>
</dbReference>
<keyword evidence="10" id="KW-1185">Reference proteome</keyword>
<dbReference type="KEGG" id="fax:FUAX_37330"/>
<comment type="similarity">
    <text evidence="5">Belongs to the YicC/YloC family.</text>
</comment>
<dbReference type="InterPro" id="IPR013527">
    <property type="entry name" value="YicC-like_N"/>
</dbReference>
<evidence type="ECO:0000256" key="6">
    <source>
        <dbReference type="SAM" id="Coils"/>
    </source>
</evidence>
<feature type="coiled-coil region" evidence="6">
    <location>
        <begin position="155"/>
        <end position="204"/>
    </location>
</feature>
<dbReference type="InterPro" id="IPR005229">
    <property type="entry name" value="YicC/YloC-like"/>
</dbReference>
<dbReference type="GO" id="GO:0004521">
    <property type="term" value="F:RNA endonuclease activity"/>
    <property type="evidence" value="ECO:0007669"/>
    <property type="project" value="InterPro"/>
</dbReference>
<dbReference type="Pfam" id="PF03755">
    <property type="entry name" value="YicC-like_N"/>
    <property type="match status" value="1"/>
</dbReference>
<evidence type="ECO:0000313" key="9">
    <source>
        <dbReference type="EMBL" id="BDD11301.1"/>
    </source>
</evidence>
<evidence type="ECO:0000256" key="5">
    <source>
        <dbReference type="ARBA" id="ARBA00035648"/>
    </source>
</evidence>
<evidence type="ECO:0008006" key="11">
    <source>
        <dbReference type="Google" id="ProtNLM"/>
    </source>
</evidence>
<dbReference type="Pfam" id="PF08340">
    <property type="entry name" value="YicC-like_C"/>
    <property type="match status" value="1"/>
</dbReference>
<dbReference type="Proteomes" id="UP001348817">
    <property type="component" value="Chromosome"/>
</dbReference>
<gene>
    <name evidence="9" type="ORF">FUAX_37330</name>
</gene>
<comment type="cofactor">
    <cofactor evidence="1">
        <name>a divalent metal cation</name>
        <dbReference type="ChEBI" id="CHEBI:60240"/>
    </cofactor>
</comment>
<evidence type="ECO:0000259" key="8">
    <source>
        <dbReference type="Pfam" id="PF08340"/>
    </source>
</evidence>
<feature type="domain" description="Endoribonuclease YicC-like N-terminal" evidence="7">
    <location>
        <begin position="1"/>
        <end position="152"/>
    </location>
</feature>
<dbReference type="AlphaFoldDB" id="A0AAU9CGL2"/>
<protein>
    <recommendedName>
        <fullName evidence="11">YicC family protein</fullName>
    </recommendedName>
</protein>
<keyword evidence="4" id="KW-0378">Hydrolase</keyword>
<reference evidence="9 10" key="1">
    <citation type="submission" date="2021-12" db="EMBL/GenBank/DDBJ databases">
        <title>Genome sequencing of bacteria with rrn-lacking chromosome and rrn-plasmid.</title>
        <authorList>
            <person name="Anda M."/>
            <person name="Iwasaki W."/>
        </authorList>
    </citation>
    <scope>NUCLEOTIDE SEQUENCE [LARGE SCALE GENOMIC DNA]</scope>
    <source>
        <strain evidence="9 10">DSM 100852</strain>
    </source>
</reference>
<dbReference type="PANTHER" id="PTHR30636">
    <property type="entry name" value="UPF0701 PROTEIN YICC"/>
    <property type="match status" value="1"/>
</dbReference>
<evidence type="ECO:0000256" key="2">
    <source>
        <dbReference type="ARBA" id="ARBA00022722"/>
    </source>
</evidence>
<evidence type="ECO:0000256" key="3">
    <source>
        <dbReference type="ARBA" id="ARBA00022759"/>
    </source>
</evidence>
<evidence type="ECO:0000313" key="10">
    <source>
        <dbReference type="Proteomes" id="UP001348817"/>
    </source>
</evidence>
<proteinExistence type="inferred from homology"/>
<keyword evidence="2" id="KW-0540">Nuclease</keyword>
<sequence>MTGYGKAHHEDQSVSATAEIRTLNSKFLDANIRLPKAFSDKELELRNLLSSKLVRGKVAVVIEFEKIETSAPNVAVNKALFKAYYEDFQQLAKETGADDKEIFKLALQAPDVIAPAKDNHDYSQEWELVKTAVLEAIANCDEFRMQEGQALKTKLTEYADNIGNLLEQVPEYEQERVEIVKQRLRQNLQELTEEQTDKNRFEQELIYYLEKYDISEEKVRLGNHIKYFKEVLDGKESNGKKLGFISQEMGREINTLGAKANHSGLQKIVVRMKDDLEKIKEQSLNVL</sequence>